<feature type="transmembrane region" description="Helical" evidence="1">
    <location>
        <begin position="511"/>
        <end position="531"/>
    </location>
</feature>
<feature type="transmembrane region" description="Helical" evidence="1">
    <location>
        <begin position="268"/>
        <end position="286"/>
    </location>
</feature>
<feature type="transmembrane region" description="Helical" evidence="1">
    <location>
        <begin position="320"/>
        <end position="338"/>
    </location>
</feature>
<dbReference type="InterPro" id="IPR014600">
    <property type="entry name" value="UCP035905_mem"/>
</dbReference>
<dbReference type="PANTHER" id="PTHR38434">
    <property type="entry name" value="BLL2549 PROTEIN"/>
    <property type="match status" value="1"/>
</dbReference>
<feature type="transmembrane region" description="Helical" evidence="1">
    <location>
        <begin position="293"/>
        <end position="314"/>
    </location>
</feature>
<name>A0A6I4SS54_9SPHN</name>
<evidence type="ECO:0000256" key="1">
    <source>
        <dbReference type="SAM" id="Phobius"/>
    </source>
</evidence>
<keyword evidence="3" id="KW-1185">Reference proteome</keyword>
<feature type="transmembrane region" description="Helical" evidence="1">
    <location>
        <begin position="244"/>
        <end position="262"/>
    </location>
</feature>
<dbReference type="InterPro" id="IPR019286">
    <property type="entry name" value="DUF2339_TM"/>
</dbReference>
<feature type="transmembrane region" description="Helical" evidence="1">
    <location>
        <begin position="484"/>
        <end position="504"/>
    </location>
</feature>
<evidence type="ECO:0000313" key="2">
    <source>
        <dbReference type="EMBL" id="MXO57777.1"/>
    </source>
</evidence>
<keyword evidence="1" id="KW-1133">Transmembrane helix</keyword>
<feature type="transmembrane region" description="Helical" evidence="1">
    <location>
        <begin position="934"/>
        <end position="954"/>
    </location>
</feature>
<feature type="transmembrane region" description="Helical" evidence="1">
    <location>
        <begin position="649"/>
        <end position="666"/>
    </location>
</feature>
<dbReference type="OrthoDB" id="5422830at2"/>
<feature type="transmembrane region" description="Helical" evidence="1">
    <location>
        <begin position="625"/>
        <end position="643"/>
    </location>
</feature>
<feature type="transmembrane region" description="Helical" evidence="1">
    <location>
        <begin position="838"/>
        <end position="859"/>
    </location>
</feature>
<dbReference type="EMBL" id="WTYS01000001">
    <property type="protein sequence ID" value="MXO57777.1"/>
    <property type="molecule type" value="Genomic_DNA"/>
</dbReference>
<sequence length="997" mass="104862">MEILLLVLLGGALVYLWRRSDALEANIRSLEEQIDSLRRRLPVSQPSELKPGEAGVARGLPLPVPAAPMLKAKAQAKTGKVAGPIPASRMAAEAEDLEEAKPEPAEPTLQFKVPFKLPGPKFDFEDVFGRLLPIWAGGITLAIAGFFLVKYSIESGLLGPQVRVALGFLFGTALLGGAEAAYRNEGRISDPRVRQALAGAGLATMYANFYLAGSLYGLVGSTISFLGMAGVTGAAIALSFRFGLPSAILGLIGGFAAPMLVGSDQANLPILALYLSLVTGGLTYAGNRQGRSWLGLAALAGGLGWGCLMLLTSITGTTDMLAFGGFMVVLGAIVPALARTDDADDKTEGGLGAHPILRTGAAALAALQLAAMIQQSAYSMLGWGLFGLLASALAVFAWREPRLREASAFAGFTGLVMLGLWHVPTGQNFALVAAAFAAIFAGVPIANIWRKAHRTIDSYQIAGFSFGLMAVTLLQFGWAASLPLLTMAMVAISVLPIAAAWLGWQPNDKPLRLGALANCTIATLGLTLAGLIATPAWMAPLVLAAIALGATGLCWRRQDRGLFALACFGSVLTLIALLISPGSYAEAARLGGQTTDADMVRGVIRWIAAALPFLAFAIHARIRPVTYAAEAIATILAYGAAAQMLSGDLLAWCAALIALALAALQAERKSARLTATFVALLWAAEPLSIWIMEGLAALYGEPMLIAGDLAWRVLGLDVAPLMVALALLIGSRSTGFGDWKWPIMIAFGMVTAVAGHIAFKQILALQSSAAFINSGLAERTIWGAMLLGPGLAIARFAAAQSWAKPVSIALYGIALAHFAIFTLGWHNPLWSQQAVGPWPAANLLIPAYLVGGIAIVLLAEAAKSLGWIVRCLFDAALMLLIGLMCLSELRHLFAGTILDGLPVGQTEDLLRSLVGILVAIGFLIWGTRKHSRSWRVGSLVLMLGAVLKVFLFDANGLEGLIRIASFVALGFSLIGIGWFYARQLRSEEIALPDHQTS</sequence>
<organism evidence="2 3">
    <name type="scientific">Pontixanthobacter gangjinensis</name>
    <dbReference type="NCBI Taxonomy" id="1028742"/>
    <lineage>
        <taxon>Bacteria</taxon>
        <taxon>Pseudomonadati</taxon>
        <taxon>Pseudomonadota</taxon>
        <taxon>Alphaproteobacteria</taxon>
        <taxon>Sphingomonadales</taxon>
        <taxon>Erythrobacteraceae</taxon>
        <taxon>Pontixanthobacter</taxon>
    </lineage>
</organism>
<feature type="transmembrane region" description="Helical" evidence="1">
    <location>
        <begin position="161"/>
        <end position="182"/>
    </location>
</feature>
<feature type="transmembrane region" description="Helical" evidence="1">
    <location>
        <begin position="429"/>
        <end position="449"/>
    </location>
</feature>
<accession>A0A6I4SS54</accession>
<keyword evidence="1" id="KW-0812">Transmembrane</keyword>
<feature type="transmembrane region" description="Helical" evidence="1">
    <location>
        <begin position="377"/>
        <end position="398"/>
    </location>
</feature>
<dbReference type="PANTHER" id="PTHR38434:SF1">
    <property type="entry name" value="BLL2549 PROTEIN"/>
    <property type="match status" value="1"/>
</dbReference>
<feature type="transmembrane region" description="Helical" evidence="1">
    <location>
        <begin position="960"/>
        <end position="981"/>
    </location>
</feature>
<feature type="transmembrane region" description="Helical" evidence="1">
    <location>
        <begin position="405"/>
        <end position="423"/>
    </location>
</feature>
<dbReference type="RefSeq" id="WP_160598820.1">
    <property type="nucleotide sequence ID" value="NZ_WTYS01000001.1"/>
</dbReference>
<feature type="transmembrane region" description="Helical" evidence="1">
    <location>
        <begin position="215"/>
        <end position="237"/>
    </location>
</feature>
<feature type="transmembrane region" description="Helical" evidence="1">
    <location>
        <begin position="673"/>
        <end position="697"/>
    </location>
</feature>
<dbReference type="PIRSF" id="PIRSF035905">
    <property type="entry name" value="UCP035905_mp"/>
    <property type="match status" value="1"/>
</dbReference>
<feature type="transmembrane region" description="Helical" evidence="1">
    <location>
        <begin position="871"/>
        <end position="889"/>
    </location>
</feature>
<feature type="transmembrane region" description="Helical" evidence="1">
    <location>
        <begin position="127"/>
        <end position="149"/>
    </location>
</feature>
<dbReference type="AlphaFoldDB" id="A0A6I4SS54"/>
<keyword evidence="1" id="KW-0472">Membrane</keyword>
<feature type="transmembrane region" description="Helical" evidence="1">
    <location>
        <begin position="537"/>
        <end position="555"/>
    </location>
</feature>
<gene>
    <name evidence="2" type="ORF">GRI36_12915</name>
</gene>
<comment type="caution">
    <text evidence="2">The sequence shown here is derived from an EMBL/GenBank/DDBJ whole genome shotgun (WGS) entry which is preliminary data.</text>
</comment>
<feature type="transmembrane region" description="Helical" evidence="1">
    <location>
        <begin position="599"/>
        <end position="618"/>
    </location>
</feature>
<dbReference type="Pfam" id="PF10101">
    <property type="entry name" value="DUF2339"/>
    <property type="match status" value="2"/>
</dbReference>
<feature type="transmembrane region" description="Helical" evidence="1">
    <location>
        <begin position="741"/>
        <end position="759"/>
    </location>
</feature>
<protein>
    <submittedName>
        <fullName evidence="2">DUF2339 domain-containing protein</fullName>
    </submittedName>
</protein>
<dbReference type="Proteomes" id="UP000468943">
    <property type="component" value="Unassembled WGS sequence"/>
</dbReference>
<evidence type="ECO:0000313" key="3">
    <source>
        <dbReference type="Proteomes" id="UP000468943"/>
    </source>
</evidence>
<feature type="transmembrane region" description="Helical" evidence="1">
    <location>
        <begin position="461"/>
        <end position="478"/>
    </location>
</feature>
<feature type="transmembrane region" description="Helical" evidence="1">
    <location>
        <begin position="808"/>
        <end position="826"/>
    </location>
</feature>
<feature type="transmembrane region" description="Helical" evidence="1">
    <location>
        <begin position="779"/>
        <end position="796"/>
    </location>
</feature>
<feature type="transmembrane region" description="Helical" evidence="1">
    <location>
        <begin position="350"/>
        <end position="371"/>
    </location>
</feature>
<feature type="transmembrane region" description="Helical" evidence="1">
    <location>
        <begin position="709"/>
        <end position="729"/>
    </location>
</feature>
<feature type="transmembrane region" description="Helical" evidence="1">
    <location>
        <begin position="909"/>
        <end position="927"/>
    </location>
</feature>
<proteinExistence type="predicted"/>
<feature type="transmembrane region" description="Helical" evidence="1">
    <location>
        <begin position="562"/>
        <end position="579"/>
    </location>
</feature>
<reference evidence="2 3" key="1">
    <citation type="submission" date="2019-12" db="EMBL/GenBank/DDBJ databases">
        <title>Genomic-based taxomic classification of the family Erythrobacteraceae.</title>
        <authorList>
            <person name="Xu L."/>
        </authorList>
    </citation>
    <scope>NUCLEOTIDE SEQUENCE [LARGE SCALE GENOMIC DNA]</scope>
    <source>
        <strain evidence="2 3">JCM 17802</strain>
    </source>
</reference>